<feature type="transmembrane region" description="Helical" evidence="7">
    <location>
        <begin position="152"/>
        <end position="173"/>
    </location>
</feature>
<feature type="transmembrane region" description="Helical" evidence="7">
    <location>
        <begin position="193"/>
        <end position="217"/>
    </location>
</feature>
<evidence type="ECO:0000256" key="6">
    <source>
        <dbReference type="ARBA" id="ARBA00023136"/>
    </source>
</evidence>
<keyword evidence="4" id="KW-0813">Transport</keyword>
<dbReference type="GO" id="GO:0022857">
    <property type="term" value="F:transmembrane transporter activity"/>
    <property type="evidence" value="ECO:0007669"/>
    <property type="project" value="InterPro"/>
</dbReference>
<dbReference type="InterPro" id="IPR000109">
    <property type="entry name" value="POT_fam"/>
</dbReference>
<feature type="transmembrane region" description="Helical" evidence="7">
    <location>
        <begin position="64"/>
        <end position="81"/>
    </location>
</feature>
<comment type="similarity">
    <text evidence="2">Belongs to the major facilitator superfamily. Proton-dependent oligopeptide transporter (POT/PTR) (TC 2.A.17) family.</text>
</comment>
<dbReference type="Pfam" id="PF00854">
    <property type="entry name" value="PTR2"/>
    <property type="match status" value="1"/>
</dbReference>
<comment type="subcellular location">
    <subcellularLocation>
        <location evidence="1">Membrane</location>
        <topology evidence="1">Multi-pass membrane protein</topology>
    </subcellularLocation>
</comment>
<evidence type="ECO:0000256" key="5">
    <source>
        <dbReference type="ARBA" id="ARBA00022989"/>
    </source>
</evidence>
<evidence type="ECO:0000313" key="8">
    <source>
        <dbReference type="EMBL" id="AKN21488.1"/>
    </source>
</evidence>
<dbReference type="EMBL" id="KT163538">
    <property type="protein sequence ID" value="AKN21488.1"/>
    <property type="molecule type" value="mRNA"/>
</dbReference>
<evidence type="ECO:0000256" key="2">
    <source>
        <dbReference type="ARBA" id="ARBA00005982"/>
    </source>
</evidence>
<feature type="transmembrane region" description="Helical" evidence="7">
    <location>
        <begin position="118"/>
        <end position="140"/>
    </location>
</feature>
<dbReference type="OrthoDB" id="205993at2759"/>
<reference evidence="8" key="1">
    <citation type="journal article" date="2015" name="Elife">
        <title>Stem cells and fluid flow drive cyst formation in an invertebrate excretory organ.</title>
        <authorList>
            <person name="Thi-Kim Vu H."/>
            <person name="Rink J.C."/>
            <person name="McKinney S.A."/>
            <person name="McClain M."/>
            <person name="Lakshmanaperumal N."/>
            <person name="Alexander R."/>
            <person name="Sanchez Alvarado A."/>
        </authorList>
    </citation>
    <scope>NUCLEOTIDE SEQUENCE</scope>
</reference>
<dbReference type="Gene3D" id="1.20.1250.20">
    <property type="entry name" value="MFS general substrate transporter like domains"/>
    <property type="match status" value="2"/>
</dbReference>
<keyword evidence="6 7" id="KW-0472">Membrane</keyword>
<feature type="transmembrane region" description="Helical" evidence="7">
    <location>
        <begin position="575"/>
        <end position="597"/>
    </location>
</feature>
<dbReference type="AlphaFoldDB" id="A0A0H3YK58"/>
<feature type="transmembrane region" description="Helical" evidence="7">
    <location>
        <begin position="352"/>
        <end position="372"/>
    </location>
</feature>
<feature type="transmembrane region" description="Helical" evidence="7">
    <location>
        <begin position="24"/>
        <end position="44"/>
    </location>
</feature>
<accession>A0A0H3YK58</accession>
<dbReference type="GO" id="GO:0015833">
    <property type="term" value="P:peptide transport"/>
    <property type="evidence" value="ECO:0007669"/>
    <property type="project" value="UniProtKB-KW"/>
</dbReference>
<sequence length="680" mass="76874">MQDKADQTKPVETSKGRFKFSTGGYLLVCYQLISGMGSYCYILSMPIYMASILKFSDTTSTTIFHARSGIGTITNICGAILGDSFLGRSKTYLLFQPFSILLIGSISVMAIYTKTEGIITTYFLLAILGGLVSPAIRTIIADQIPKDNKIMLSTFLHCIYFMNNFGVIIVAYLAPIMHKDIYCFDNECYPLVFFISFLLSSLAFMIFVVGFLMKLFVIYKPTENLLLNILKCIHHAVKKRILLGKSPPTKTWLDYSNEKYDKSFINDIKIAKSLLIFLIAHPLFWTVFEQISSIWTLQAQYMDGMISEQFVIKADQMQTLNPILVVLIIPLFELVVYPCLDKINFKVPYRIVTGQFFTVLACVSMIFIQFQIDSVIEPKNSDTILSTLFNGAKTNLTVKYDSKSLEITSFQTKSFRLKQNSYFVVNFYNHKVNILTNSSSNKDFLTVFYENLTDFQYVSKEVTKQTNGGYANVRMFNLVESKDPISILLKARVGINKEFSLFSRGYEFGNYVKCGIGLFDVFLVNKNQNINKKIGKVTLFPAESKTLVISGKATNETFVDLSELRLKLPNILWQIIPYILVTLGEIFFNVNTGIFLYGEAPLSMKAMLLAAEYICIALGNIFILALKQLLSNMSLIYLFLICGILVFASGILTGVLGYFYLKNRNITDCPVNENSDSTDL</sequence>
<feature type="transmembrane region" description="Helical" evidence="7">
    <location>
        <begin position="320"/>
        <end position="340"/>
    </location>
</feature>
<feature type="transmembrane region" description="Helical" evidence="7">
    <location>
        <begin position="636"/>
        <end position="661"/>
    </location>
</feature>
<keyword evidence="3 7" id="KW-0812">Transmembrane</keyword>
<feature type="transmembrane region" description="Helical" evidence="7">
    <location>
        <begin position="270"/>
        <end position="288"/>
    </location>
</feature>
<dbReference type="PANTHER" id="PTHR11654">
    <property type="entry name" value="OLIGOPEPTIDE TRANSPORTER-RELATED"/>
    <property type="match status" value="1"/>
</dbReference>
<evidence type="ECO:0000256" key="1">
    <source>
        <dbReference type="ARBA" id="ARBA00004141"/>
    </source>
</evidence>
<organism evidence="8">
    <name type="scientific">Schmidtea mediterranea</name>
    <name type="common">Freshwater planarian flatworm</name>
    <dbReference type="NCBI Taxonomy" id="79327"/>
    <lineage>
        <taxon>Eukaryota</taxon>
        <taxon>Metazoa</taxon>
        <taxon>Spiralia</taxon>
        <taxon>Lophotrochozoa</taxon>
        <taxon>Platyhelminthes</taxon>
        <taxon>Rhabditophora</taxon>
        <taxon>Seriata</taxon>
        <taxon>Tricladida</taxon>
        <taxon>Continenticola</taxon>
        <taxon>Geoplanoidea</taxon>
        <taxon>Dugesiidae</taxon>
        <taxon>Schmidtea</taxon>
    </lineage>
</organism>
<feature type="transmembrane region" description="Helical" evidence="7">
    <location>
        <begin position="609"/>
        <end position="630"/>
    </location>
</feature>
<dbReference type="SUPFAM" id="SSF103473">
    <property type="entry name" value="MFS general substrate transporter"/>
    <property type="match status" value="1"/>
</dbReference>
<name>A0A0H3YK58_SCHMD</name>
<dbReference type="InterPro" id="IPR036259">
    <property type="entry name" value="MFS_trans_sf"/>
</dbReference>
<protein>
    <submittedName>
        <fullName evidence="8">Slc15a-2</fullName>
    </submittedName>
</protein>
<feature type="transmembrane region" description="Helical" evidence="7">
    <location>
        <begin position="93"/>
        <end position="112"/>
    </location>
</feature>
<keyword evidence="5 7" id="KW-1133">Transmembrane helix</keyword>
<keyword evidence="4" id="KW-0571">Peptide transport</keyword>
<proteinExistence type="evidence at transcript level"/>
<keyword evidence="4" id="KW-0653">Protein transport</keyword>
<evidence type="ECO:0000256" key="4">
    <source>
        <dbReference type="ARBA" id="ARBA00022856"/>
    </source>
</evidence>
<evidence type="ECO:0000256" key="3">
    <source>
        <dbReference type="ARBA" id="ARBA00022692"/>
    </source>
</evidence>
<dbReference type="GO" id="GO:0016020">
    <property type="term" value="C:membrane"/>
    <property type="evidence" value="ECO:0007669"/>
    <property type="project" value="UniProtKB-SubCell"/>
</dbReference>
<dbReference type="OMA" id="LEFEPEC"/>
<gene>
    <name evidence="8" type="primary">slc15a-2</name>
</gene>
<evidence type="ECO:0000256" key="7">
    <source>
        <dbReference type="SAM" id="Phobius"/>
    </source>
</evidence>